<evidence type="ECO:0000256" key="1">
    <source>
        <dbReference type="ARBA" id="ARBA00022630"/>
    </source>
</evidence>
<dbReference type="GO" id="GO:0008720">
    <property type="term" value="F:D-lactate dehydrogenase (NAD+) activity"/>
    <property type="evidence" value="ECO:0007669"/>
    <property type="project" value="TreeGrafter"/>
</dbReference>
<feature type="domain" description="FAD-binding PCMH-type" evidence="3">
    <location>
        <begin position="41"/>
        <end position="214"/>
    </location>
</feature>
<dbReference type="STRING" id="1855383.SAMN05216548_112106"/>
<dbReference type="OrthoDB" id="9811261at2"/>
<dbReference type="InterPro" id="IPR016166">
    <property type="entry name" value="FAD-bd_PCMH"/>
</dbReference>
<proteinExistence type="predicted"/>
<dbReference type="GO" id="GO:0004458">
    <property type="term" value="F:D-lactate dehydrogenase (cytochrome) activity"/>
    <property type="evidence" value="ECO:0007669"/>
    <property type="project" value="TreeGrafter"/>
</dbReference>
<dbReference type="InterPro" id="IPR016164">
    <property type="entry name" value="FAD-linked_Oxase-like_C"/>
</dbReference>
<dbReference type="Pfam" id="PF01565">
    <property type="entry name" value="FAD_binding_4"/>
    <property type="match status" value="1"/>
</dbReference>
<evidence type="ECO:0000313" key="5">
    <source>
        <dbReference type="Proteomes" id="UP000199647"/>
    </source>
</evidence>
<dbReference type="RefSeq" id="WP_092498078.1">
    <property type="nucleotide sequence ID" value="NZ_FOFG01000012.1"/>
</dbReference>
<dbReference type="PANTHER" id="PTHR11748:SF119">
    <property type="entry name" value="D-2-HYDROXYGLUTARATE DEHYDROGENASE"/>
    <property type="match status" value="1"/>
</dbReference>
<evidence type="ECO:0000313" key="4">
    <source>
        <dbReference type="EMBL" id="SER17774.1"/>
    </source>
</evidence>
<organism evidence="4 5">
    <name type="scientific">Faunimonas pinastri</name>
    <dbReference type="NCBI Taxonomy" id="1855383"/>
    <lineage>
        <taxon>Bacteria</taxon>
        <taxon>Pseudomonadati</taxon>
        <taxon>Pseudomonadota</taxon>
        <taxon>Alphaproteobacteria</taxon>
        <taxon>Hyphomicrobiales</taxon>
        <taxon>Afifellaceae</taxon>
        <taxon>Faunimonas</taxon>
    </lineage>
</organism>
<keyword evidence="2" id="KW-0274">FAD</keyword>
<dbReference type="InterPro" id="IPR006094">
    <property type="entry name" value="Oxid_FAD_bind_N"/>
</dbReference>
<dbReference type="Proteomes" id="UP000199647">
    <property type="component" value="Unassembled WGS sequence"/>
</dbReference>
<dbReference type="PROSITE" id="PS51387">
    <property type="entry name" value="FAD_PCMH"/>
    <property type="match status" value="1"/>
</dbReference>
<reference evidence="4 5" key="1">
    <citation type="submission" date="2016-10" db="EMBL/GenBank/DDBJ databases">
        <authorList>
            <person name="de Groot N.N."/>
        </authorList>
    </citation>
    <scope>NUCLEOTIDE SEQUENCE [LARGE SCALE GENOMIC DNA]</scope>
    <source>
        <strain evidence="4 5">A52C2</strain>
    </source>
</reference>
<dbReference type="InterPro" id="IPR036318">
    <property type="entry name" value="FAD-bd_PCMH-like_sf"/>
</dbReference>
<gene>
    <name evidence="4" type="ORF">SAMN05216548_112106</name>
</gene>
<keyword evidence="1" id="KW-0285">Flavoprotein</keyword>
<dbReference type="AlphaFoldDB" id="A0A1H9M2E1"/>
<name>A0A1H9M2E1_9HYPH</name>
<dbReference type="GO" id="GO:1903457">
    <property type="term" value="P:lactate catabolic process"/>
    <property type="evidence" value="ECO:0007669"/>
    <property type="project" value="TreeGrafter"/>
</dbReference>
<evidence type="ECO:0000259" key="3">
    <source>
        <dbReference type="PROSITE" id="PS51387"/>
    </source>
</evidence>
<dbReference type="SUPFAM" id="SSF55103">
    <property type="entry name" value="FAD-linked oxidases, C-terminal domain"/>
    <property type="match status" value="1"/>
</dbReference>
<sequence length="449" mass="49802">MIDWKAFAQELGDIPFSDDPVRVKRRSRDFYWYSPVLKPQLDNVSGDLLVTPRSEEEVIRVASLCAKYRAPITIRGGGTGNYGQAMPLKGGVVLDITELNRVIRLEKGVLRVQAGAKMNAIDAETRPQGWELRMYPSTKRTATIGGFVCGGSGGIGSVGYGGLRETGNVIAARVVTVELEPRIIELRGEECNKINRTFGTTGIVTELEIPMAPALPWRDLVISFAEFGKAAEFGQALASASGVEKKLVSVIDWPLPRYFQPLQKALIPEQPIVIAMVAESGMQALHDLCRQFGGTIVFEQDPVEAEATPATTPLFEYTWNHTTLQILKADRSVTYLQSMFPPGRNLELVQAMRERFGDEVIMHMEFLLFDGKLTNSALQVVRYTTEERLNEIMDEHEANGIFIANPHVYTLEDGSRHKRVPGDQMGFKAEVDPFGLLNPGKMRSYVPVA</sequence>
<dbReference type="Gene3D" id="3.30.465.10">
    <property type="match status" value="1"/>
</dbReference>
<keyword evidence="5" id="KW-1185">Reference proteome</keyword>
<dbReference type="PANTHER" id="PTHR11748">
    <property type="entry name" value="D-LACTATE DEHYDROGENASE"/>
    <property type="match status" value="1"/>
</dbReference>
<accession>A0A1H9M2E1</accession>
<dbReference type="EMBL" id="FOFG01000012">
    <property type="protein sequence ID" value="SER17774.1"/>
    <property type="molecule type" value="Genomic_DNA"/>
</dbReference>
<dbReference type="SUPFAM" id="SSF56176">
    <property type="entry name" value="FAD-binding/transporter-associated domain-like"/>
    <property type="match status" value="1"/>
</dbReference>
<dbReference type="InterPro" id="IPR016169">
    <property type="entry name" value="FAD-bd_PCMH_sub2"/>
</dbReference>
<evidence type="ECO:0000256" key="2">
    <source>
        <dbReference type="ARBA" id="ARBA00022827"/>
    </source>
</evidence>
<dbReference type="GO" id="GO:0071949">
    <property type="term" value="F:FAD binding"/>
    <property type="evidence" value="ECO:0007669"/>
    <property type="project" value="InterPro"/>
</dbReference>
<protein>
    <submittedName>
        <fullName evidence="4">FAD/FMN-containing dehydrogenase</fullName>
    </submittedName>
</protein>